<sequence>MRISAIETVRVDAFPNLTFVQVHTDEGITGLGETFYGAEAVEAHLHAIAAPALIGEDPLQIERHAQRLAGYVGYTGSGVETRARSAIDLALWDILGKVSGQPVYNLLGGRTRDSIDIYNTCAGSAYVNSATGQAVSNWGLKTGRYEDLEAAINRPGELATELLSQGITGMKIWPFDRFAEASGGTSISARDMGAALAPIRHIRDSVGDSMAVMVEMHSLWDVPTARRIASALEEYDPFWIEDPVRSDLRSGLARVAERTSIRVAAGETVAGLAGFEALLHEGGIGAATVDTTWSGGLTTAKHVAALSAAHGVPVAPHDCTGPVALSACTHLAVAAPNALLQETVRAGYLGWYSSLTLGGPIIDGGSIRPSDDPGLGIELAPGLRNRDGTHVRVTGMVGTTDRSGSADHVRDDLFQAHS</sequence>
<feature type="domain" description="Mandelate racemase/muconate lactonizing enzyme C-terminal" evidence="2">
    <location>
        <begin position="155"/>
        <end position="262"/>
    </location>
</feature>
<name>A0ABM8GIJ1_9MICO</name>
<dbReference type="EMBL" id="AP027732">
    <property type="protein sequence ID" value="BDZ48164.1"/>
    <property type="molecule type" value="Genomic_DNA"/>
</dbReference>
<dbReference type="InterPro" id="IPR029017">
    <property type="entry name" value="Enolase-like_N"/>
</dbReference>
<gene>
    <name evidence="3" type="ORF">GCM10025867_04050</name>
</gene>
<dbReference type="SUPFAM" id="SSF51604">
    <property type="entry name" value="Enolase C-terminal domain-like"/>
    <property type="match status" value="1"/>
</dbReference>
<dbReference type="Gene3D" id="3.20.20.120">
    <property type="entry name" value="Enolase-like C-terminal domain"/>
    <property type="match status" value="1"/>
</dbReference>
<keyword evidence="1" id="KW-0456">Lyase</keyword>
<dbReference type="InterPro" id="IPR029065">
    <property type="entry name" value="Enolase_C-like"/>
</dbReference>
<dbReference type="CDD" id="cd03316">
    <property type="entry name" value="MR_like"/>
    <property type="match status" value="1"/>
</dbReference>
<reference evidence="4" key="1">
    <citation type="journal article" date="2019" name="Int. J. Syst. Evol. Microbiol.">
        <title>The Global Catalogue of Microorganisms (GCM) 10K type strain sequencing project: providing services to taxonomists for standard genome sequencing and annotation.</title>
        <authorList>
            <consortium name="The Broad Institute Genomics Platform"/>
            <consortium name="The Broad Institute Genome Sequencing Center for Infectious Disease"/>
            <person name="Wu L."/>
            <person name="Ma J."/>
        </authorList>
    </citation>
    <scope>NUCLEOTIDE SEQUENCE [LARGE SCALE GENOMIC DNA]</scope>
    <source>
        <strain evidence="4">NBRC 108728</strain>
    </source>
</reference>
<dbReference type="InterPro" id="IPR013342">
    <property type="entry name" value="Mandelate_racemase_C"/>
</dbReference>
<dbReference type="InterPro" id="IPR034593">
    <property type="entry name" value="DgoD-like"/>
</dbReference>
<dbReference type="Pfam" id="PF02746">
    <property type="entry name" value="MR_MLE_N"/>
    <property type="match status" value="1"/>
</dbReference>
<dbReference type="SUPFAM" id="SSF54826">
    <property type="entry name" value="Enolase N-terminal domain-like"/>
    <property type="match status" value="1"/>
</dbReference>
<dbReference type="PROSITE" id="PS00908">
    <property type="entry name" value="MR_MLE_1"/>
    <property type="match status" value="1"/>
</dbReference>
<protein>
    <submittedName>
        <fullName evidence="3">Mandelate racemase</fullName>
    </submittedName>
</protein>
<evidence type="ECO:0000313" key="3">
    <source>
        <dbReference type="EMBL" id="BDZ48164.1"/>
    </source>
</evidence>
<dbReference type="PANTHER" id="PTHR48080">
    <property type="entry name" value="D-GALACTONATE DEHYDRATASE-RELATED"/>
    <property type="match status" value="1"/>
</dbReference>
<dbReference type="SFLD" id="SFLDG00179">
    <property type="entry name" value="mandelate_racemase"/>
    <property type="match status" value="1"/>
</dbReference>
<dbReference type="Gene3D" id="3.30.390.10">
    <property type="entry name" value="Enolase-like, N-terminal domain"/>
    <property type="match status" value="1"/>
</dbReference>
<dbReference type="Pfam" id="PF13378">
    <property type="entry name" value="MR_MLE_C"/>
    <property type="match status" value="1"/>
</dbReference>
<dbReference type="InterPro" id="IPR036849">
    <property type="entry name" value="Enolase-like_C_sf"/>
</dbReference>
<evidence type="ECO:0000313" key="4">
    <source>
        <dbReference type="Proteomes" id="UP001321486"/>
    </source>
</evidence>
<proteinExistence type="predicted"/>
<accession>A0ABM8GIJ1</accession>
<dbReference type="Proteomes" id="UP001321486">
    <property type="component" value="Chromosome"/>
</dbReference>
<dbReference type="PANTHER" id="PTHR48080:SF2">
    <property type="entry name" value="D-GALACTONATE DEHYDRATASE"/>
    <property type="match status" value="1"/>
</dbReference>
<evidence type="ECO:0000256" key="1">
    <source>
        <dbReference type="ARBA" id="ARBA00023239"/>
    </source>
</evidence>
<evidence type="ECO:0000259" key="2">
    <source>
        <dbReference type="SMART" id="SM00922"/>
    </source>
</evidence>
<dbReference type="InterPro" id="IPR018110">
    <property type="entry name" value="Mandel_Rmase/mucon_lact_enz_CS"/>
</dbReference>
<dbReference type="RefSeq" id="WP_286345186.1">
    <property type="nucleotide sequence ID" value="NZ_AP027732.1"/>
</dbReference>
<dbReference type="InterPro" id="IPR013341">
    <property type="entry name" value="Mandelate_racemase_N_dom"/>
</dbReference>
<organism evidence="3 4">
    <name type="scientific">Frondihabitans sucicola</name>
    <dbReference type="NCBI Taxonomy" id="1268041"/>
    <lineage>
        <taxon>Bacteria</taxon>
        <taxon>Bacillati</taxon>
        <taxon>Actinomycetota</taxon>
        <taxon>Actinomycetes</taxon>
        <taxon>Micrococcales</taxon>
        <taxon>Microbacteriaceae</taxon>
        <taxon>Frondihabitans</taxon>
    </lineage>
</organism>
<dbReference type="SFLD" id="SFLDS00001">
    <property type="entry name" value="Enolase"/>
    <property type="match status" value="1"/>
</dbReference>
<keyword evidence="4" id="KW-1185">Reference proteome</keyword>
<dbReference type="SMART" id="SM00922">
    <property type="entry name" value="MR_MLE"/>
    <property type="match status" value="1"/>
</dbReference>